<evidence type="ECO:0000313" key="7">
    <source>
        <dbReference type="Proteomes" id="UP000241118"/>
    </source>
</evidence>
<dbReference type="PANTHER" id="PTHR47506">
    <property type="entry name" value="TRANSCRIPTIONAL REGULATORY PROTEIN"/>
    <property type="match status" value="1"/>
</dbReference>
<evidence type="ECO:0000256" key="2">
    <source>
        <dbReference type="ARBA" id="ARBA00023125"/>
    </source>
</evidence>
<keyword evidence="1" id="KW-0805">Transcription regulation</keyword>
<dbReference type="EMBL" id="PYAX01000014">
    <property type="protein sequence ID" value="PSL52258.1"/>
    <property type="molecule type" value="Genomic_DNA"/>
</dbReference>
<protein>
    <submittedName>
        <fullName evidence="6">TetR family transcriptional regulator</fullName>
    </submittedName>
</protein>
<dbReference type="InterPro" id="IPR009057">
    <property type="entry name" value="Homeodomain-like_sf"/>
</dbReference>
<dbReference type="InterPro" id="IPR036271">
    <property type="entry name" value="Tet_transcr_reg_TetR-rel_C_sf"/>
</dbReference>
<dbReference type="Proteomes" id="UP000241118">
    <property type="component" value="Unassembled WGS sequence"/>
</dbReference>
<reference evidence="6 7" key="1">
    <citation type="submission" date="2018-03" db="EMBL/GenBank/DDBJ databases">
        <title>Genomic Encyclopedia of Type Strains, Phase III (KMG-III): the genomes of soil and plant-associated and newly described type strains.</title>
        <authorList>
            <person name="Whitman W."/>
        </authorList>
    </citation>
    <scope>NUCLEOTIDE SEQUENCE [LARGE SCALE GENOMIC DNA]</scope>
    <source>
        <strain evidence="6 7">CGMCC 4.7097</strain>
    </source>
</reference>
<dbReference type="PANTHER" id="PTHR47506:SF1">
    <property type="entry name" value="HTH-TYPE TRANSCRIPTIONAL REGULATOR YJDC"/>
    <property type="match status" value="1"/>
</dbReference>
<dbReference type="SUPFAM" id="SSF46689">
    <property type="entry name" value="Homeodomain-like"/>
    <property type="match status" value="1"/>
</dbReference>
<feature type="domain" description="HTH tetR-type" evidence="5">
    <location>
        <begin position="6"/>
        <end position="66"/>
    </location>
</feature>
<sequence length="201" mass="21949">MPDVKHFDPEAVLDSAEELFWRRGVTSTGVRDIVSATGVNRSSLYATFGGKRELYVAALRRYADRRSGPVFRRLAEDDRGLPAIADFFRALIRARCSGEHARWGCLVTNAHAGPEQDDPDIRSVLQDHHDRLRAAMCAALERARATGGLRPDIVPATSADVLALLAYGVNLRSRAGASPEALDETVTAVLASLATRPEEIR</sequence>
<dbReference type="PROSITE" id="PS50977">
    <property type="entry name" value="HTH_TETR_2"/>
    <property type="match status" value="1"/>
</dbReference>
<proteinExistence type="predicted"/>
<evidence type="ECO:0000256" key="4">
    <source>
        <dbReference type="PROSITE-ProRule" id="PRU00335"/>
    </source>
</evidence>
<gene>
    <name evidence="6" type="ORF">B0I31_11485</name>
</gene>
<dbReference type="Pfam" id="PF00440">
    <property type="entry name" value="TetR_N"/>
    <property type="match status" value="1"/>
</dbReference>
<dbReference type="OrthoDB" id="9805134at2"/>
<accession>A0A2P8I1B4</accession>
<keyword evidence="3" id="KW-0804">Transcription</keyword>
<dbReference type="RefSeq" id="WP_106619153.1">
    <property type="nucleotide sequence ID" value="NZ_PYAX01000014.1"/>
</dbReference>
<evidence type="ECO:0000256" key="1">
    <source>
        <dbReference type="ARBA" id="ARBA00023015"/>
    </source>
</evidence>
<dbReference type="InterPro" id="IPR001647">
    <property type="entry name" value="HTH_TetR"/>
</dbReference>
<keyword evidence="2 4" id="KW-0238">DNA-binding</keyword>
<evidence type="ECO:0000256" key="3">
    <source>
        <dbReference type="ARBA" id="ARBA00023163"/>
    </source>
</evidence>
<dbReference type="InterPro" id="IPR011075">
    <property type="entry name" value="TetR_C"/>
</dbReference>
<name>A0A2P8I1B4_SACCR</name>
<dbReference type="Gene3D" id="1.10.10.60">
    <property type="entry name" value="Homeodomain-like"/>
    <property type="match status" value="1"/>
</dbReference>
<feature type="DNA-binding region" description="H-T-H motif" evidence="4">
    <location>
        <begin position="29"/>
        <end position="48"/>
    </location>
</feature>
<keyword evidence="7" id="KW-1185">Reference proteome</keyword>
<dbReference type="Pfam" id="PF16925">
    <property type="entry name" value="TetR_C_13"/>
    <property type="match status" value="1"/>
</dbReference>
<dbReference type="PRINTS" id="PR00455">
    <property type="entry name" value="HTHTETR"/>
</dbReference>
<comment type="caution">
    <text evidence="6">The sequence shown here is derived from an EMBL/GenBank/DDBJ whole genome shotgun (WGS) entry which is preliminary data.</text>
</comment>
<organism evidence="6 7">
    <name type="scientific">Saccharothrix carnea</name>
    <dbReference type="NCBI Taxonomy" id="1280637"/>
    <lineage>
        <taxon>Bacteria</taxon>
        <taxon>Bacillati</taxon>
        <taxon>Actinomycetota</taxon>
        <taxon>Actinomycetes</taxon>
        <taxon>Pseudonocardiales</taxon>
        <taxon>Pseudonocardiaceae</taxon>
        <taxon>Saccharothrix</taxon>
    </lineage>
</organism>
<evidence type="ECO:0000259" key="5">
    <source>
        <dbReference type="PROSITE" id="PS50977"/>
    </source>
</evidence>
<dbReference type="GO" id="GO:0003677">
    <property type="term" value="F:DNA binding"/>
    <property type="evidence" value="ECO:0007669"/>
    <property type="project" value="UniProtKB-UniRule"/>
</dbReference>
<dbReference type="AlphaFoldDB" id="A0A2P8I1B4"/>
<dbReference type="SUPFAM" id="SSF48498">
    <property type="entry name" value="Tetracyclin repressor-like, C-terminal domain"/>
    <property type="match status" value="1"/>
</dbReference>
<dbReference type="Gene3D" id="1.10.357.10">
    <property type="entry name" value="Tetracycline Repressor, domain 2"/>
    <property type="match status" value="1"/>
</dbReference>
<evidence type="ECO:0000313" key="6">
    <source>
        <dbReference type="EMBL" id="PSL52258.1"/>
    </source>
</evidence>